<dbReference type="PANTHER" id="PTHR43352:SF1">
    <property type="entry name" value="ANTHRANILATE--COA LIGASE"/>
    <property type="match status" value="1"/>
</dbReference>
<dbReference type="InterPro" id="IPR025110">
    <property type="entry name" value="AMP-bd_C"/>
</dbReference>
<evidence type="ECO:0000313" key="4">
    <source>
        <dbReference type="EMBL" id="MBL4927490.1"/>
    </source>
</evidence>
<dbReference type="Proteomes" id="UP000619033">
    <property type="component" value="Unassembled WGS sequence"/>
</dbReference>
<organism evidence="4 5">
    <name type="scientific">Fuscibacter oryzae</name>
    <dbReference type="NCBI Taxonomy" id="2803939"/>
    <lineage>
        <taxon>Bacteria</taxon>
        <taxon>Pseudomonadati</taxon>
        <taxon>Pseudomonadota</taxon>
        <taxon>Alphaproteobacteria</taxon>
        <taxon>Rhodobacterales</taxon>
        <taxon>Paracoccaceae</taxon>
        <taxon>Fuscibacter</taxon>
    </lineage>
</organism>
<dbReference type="InterPro" id="IPR045851">
    <property type="entry name" value="AMP-bd_C_sf"/>
</dbReference>
<accession>A0A8J7MRE5</accession>
<dbReference type="InterPro" id="IPR000873">
    <property type="entry name" value="AMP-dep_synth/lig_dom"/>
</dbReference>
<evidence type="ECO:0000259" key="2">
    <source>
        <dbReference type="Pfam" id="PF00501"/>
    </source>
</evidence>
<dbReference type="PANTHER" id="PTHR43352">
    <property type="entry name" value="ACETYL-COA SYNTHETASE"/>
    <property type="match status" value="1"/>
</dbReference>
<keyword evidence="5" id="KW-1185">Reference proteome</keyword>
<feature type="domain" description="AMP-binding enzyme C-terminal" evidence="3">
    <location>
        <begin position="409"/>
        <end position="481"/>
    </location>
</feature>
<reference evidence="4" key="1">
    <citation type="submission" date="2021-01" db="EMBL/GenBank/DDBJ databases">
        <title>Genome seq and assembly of Tabrizicola sp. KVB23.</title>
        <authorList>
            <person name="Chhetri G."/>
        </authorList>
    </citation>
    <scope>NUCLEOTIDE SEQUENCE</scope>
    <source>
        <strain evidence="4">KVB23</strain>
    </source>
</reference>
<evidence type="ECO:0000256" key="1">
    <source>
        <dbReference type="ARBA" id="ARBA00022598"/>
    </source>
</evidence>
<feature type="domain" description="AMP-dependent synthetase/ligase" evidence="2">
    <location>
        <begin position="21"/>
        <end position="359"/>
    </location>
</feature>
<dbReference type="EMBL" id="JAESVP010000002">
    <property type="protein sequence ID" value="MBL4927490.1"/>
    <property type="molecule type" value="Genomic_DNA"/>
</dbReference>
<dbReference type="Pfam" id="PF13193">
    <property type="entry name" value="AMP-binding_C"/>
    <property type="match status" value="1"/>
</dbReference>
<evidence type="ECO:0000259" key="3">
    <source>
        <dbReference type="Pfam" id="PF13193"/>
    </source>
</evidence>
<comment type="caution">
    <text evidence="4">The sequence shown here is derived from an EMBL/GenBank/DDBJ whole genome shotgun (WGS) entry which is preliminary data.</text>
</comment>
<keyword evidence="1" id="KW-0436">Ligase</keyword>
<dbReference type="SUPFAM" id="SSF56801">
    <property type="entry name" value="Acetyl-CoA synthetase-like"/>
    <property type="match status" value="1"/>
</dbReference>
<name>A0A8J7MRE5_9RHOB</name>
<dbReference type="Pfam" id="PF00501">
    <property type="entry name" value="AMP-binding"/>
    <property type="match status" value="1"/>
</dbReference>
<dbReference type="AlphaFoldDB" id="A0A8J7MRE5"/>
<sequence>MTALSPCPAPFNLAAHALSRAAELADKSALQIIRPQGAERWSYGRLEAAVRGCGTGLLARGLQPGDRVLMRLGNSPAFPVLFLGAIAAGLVPVPTSAALTAAETTKLAARIAPALIVAEDGVPLPDHPAPVIAAADVLAMERLAPCAYAMGTSDRLAYVVFTSGTSGTPLPVAHAHRAIWARGMMYQGWEGLLPTDRLLHAGAFNWTFTLGTGLLDPWVNGATALIPGAGVTPADLPLLMKRFDATILAAAPGVVRQMLKSPLPALPRLRHGLVAGESLAPALRNQWQAATGTDLHEALGMSECSTYLSGSPARPAPPGTTGFPQPGRRIALLDETGAATDDGILAIHRSDPGLMIGYLDQPQETAARYRGDWFLTGDHARRGPDGALTYLGRADDMMNAGGFRVSPAEVEAALAGLPDLAELAVTDIQVKEGVHVIACAYVADQTLEAELTTLAAETLARWKQPRLYRRLPALPRGPNAKLNRRALRALLEADHDPA</sequence>
<proteinExistence type="predicted"/>
<gene>
    <name evidence="4" type="ORF">JI744_05155</name>
</gene>
<dbReference type="GO" id="GO:0016878">
    <property type="term" value="F:acid-thiol ligase activity"/>
    <property type="evidence" value="ECO:0007669"/>
    <property type="project" value="TreeGrafter"/>
</dbReference>
<dbReference type="RefSeq" id="WP_202658618.1">
    <property type="nucleotide sequence ID" value="NZ_JAESVP010000002.1"/>
</dbReference>
<dbReference type="InterPro" id="IPR042099">
    <property type="entry name" value="ANL_N_sf"/>
</dbReference>
<protein>
    <submittedName>
        <fullName evidence="4">Acyl-CoA synthetase</fullName>
    </submittedName>
</protein>
<dbReference type="GO" id="GO:0044550">
    <property type="term" value="P:secondary metabolite biosynthetic process"/>
    <property type="evidence" value="ECO:0007669"/>
    <property type="project" value="TreeGrafter"/>
</dbReference>
<dbReference type="Gene3D" id="3.30.300.30">
    <property type="match status" value="1"/>
</dbReference>
<dbReference type="Gene3D" id="3.40.50.12780">
    <property type="entry name" value="N-terminal domain of ligase-like"/>
    <property type="match status" value="1"/>
</dbReference>
<evidence type="ECO:0000313" key="5">
    <source>
        <dbReference type="Proteomes" id="UP000619033"/>
    </source>
</evidence>